<keyword evidence="2" id="KW-1185">Reference proteome</keyword>
<reference evidence="1 2" key="2">
    <citation type="submission" date="2018-11" db="EMBL/GenBank/DDBJ databases">
        <authorList>
            <consortium name="Pathogen Informatics"/>
        </authorList>
    </citation>
    <scope>NUCLEOTIDE SEQUENCE [LARGE SCALE GENOMIC DNA]</scope>
    <source>
        <strain evidence="1 2">Costa Rica</strain>
    </source>
</reference>
<dbReference type="STRING" id="334426.A0A0R3PPG1"/>
<organism evidence="3">
    <name type="scientific">Angiostrongylus costaricensis</name>
    <name type="common">Nematode worm</name>
    <dbReference type="NCBI Taxonomy" id="334426"/>
    <lineage>
        <taxon>Eukaryota</taxon>
        <taxon>Metazoa</taxon>
        <taxon>Ecdysozoa</taxon>
        <taxon>Nematoda</taxon>
        <taxon>Chromadorea</taxon>
        <taxon>Rhabditida</taxon>
        <taxon>Rhabditina</taxon>
        <taxon>Rhabditomorpha</taxon>
        <taxon>Strongyloidea</taxon>
        <taxon>Metastrongylidae</taxon>
        <taxon>Angiostrongylus</taxon>
    </lineage>
</organism>
<dbReference type="WBParaSite" id="ACOC_0000708001-mRNA-1">
    <property type="protein sequence ID" value="ACOC_0000708001-mRNA-1"/>
    <property type="gene ID" value="ACOC_0000708001"/>
</dbReference>
<dbReference type="Proteomes" id="UP000267027">
    <property type="component" value="Unassembled WGS sequence"/>
</dbReference>
<dbReference type="Gene3D" id="1.25.40.10">
    <property type="entry name" value="Tetratricopeptide repeat domain"/>
    <property type="match status" value="1"/>
</dbReference>
<dbReference type="AlphaFoldDB" id="A0A0R3PPG1"/>
<protein>
    <submittedName>
        <fullName evidence="3">SET domain-containing protein</fullName>
    </submittedName>
</protein>
<dbReference type="GO" id="GO:0005634">
    <property type="term" value="C:nucleus"/>
    <property type="evidence" value="ECO:0007669"/>
    <property type="project" value="TreeGrafter"/>
</dbReference>
<proteinExistence type="predicted"/>
<evidence type="ECO:0000313" key="2">
    <source>
        <dbReference type="Proteomes" id="UP000267027"/>
    </source>
</evidence>
<dbReference type="InterPro" id="IPR046341">
    <property type="entry name" value="SET_dom_sf"/>
</dbReference>
<name>A0A0R3PPG1_ANGCS</name>
<sequence length="454" mass="52342">MVQEICSGKDKNTENFYKDRTSGRTILEVWSHTDKISNDAYAMNKFEGIYKSLLQFYDKKFLLPREIIFELHCRDYINRHAISDKGYMKEIGKGLYLDLCAYDHSCRPNAIYTCDGFVATLRGLNSNIDIRDRTSTFYTYIGLLDSLQQRKKQLKDTWYFDCLCERCTDPTDNLLTSVRCPNCPSDCQQAVNIFVEHPYKINKSKPFTCQKCRFDLPEKYVMEAVSAMQFIDKIIEDRELEQMPKKSRVEFLEDLLERFSKILSDTNIYLCKVIQNLVPLVPPDNSEGLLCLHLRAEGCVRLCFPHNHPALAFHLRNIGIFLNILSRHQEAVKYLHEAHEILEFSLDADHLMTMECRSVLEQALESTGNTTQDAVQVPVLNSRSLVFPAGNDQAETVEKLQGTIGTPKEEEKSIPTELVVDVESSEEYSSIRRQSSRFTDLFSEDLSDLPELLL</sequence>
<dbReference type="InterPro" id="IPR011990">
    <property type="entry name" value="TPR-like_helical_dom_sf"/>
</dbReference>
<dbReference type="PANTHER" id="PTHR12197">
    <property type="entry name" value="HISTONE-LYSINE N-METHYLTRANSFERASE SMYD"/>
    <property type="match status" value="1"/>
</dbReference>
<evidence type="ECO:0000313" key="1">
    <source>
        <dbReference type="EMBL" id="VDM58666.1"/>
    </source>
</evidence>
<dbReference type="Pfam" id="PF13424">
    <property type="entry name" value="TPR_12"/>
    <property type="match status" value="1"/>
</dbReference>
<evidence type="ECO:0000313" key="3">
    <source>
        <dbReference type="WBParaSite" id="ACOC_0000708001-mRNA-1"/>
    </source>
</evidence>
<dbReference type="PANTHER" id="PTHR12197:SF241">
    <property type="entry name" value="MYND-TYPE DOMAIN-CONTAINING PROTEIN"/>
    <property type="match status" value="1"/>
</dbReference>
<accession>A0A0R3PPG1</accession>
<dbReference type="InterPro" id="IPR050869">
    <property type="entry name" value="H3K4_H4K5_MeTrfase"/>
</dbReference>
<dbReference type="SUPFAM" id="SSF82199">
    <property type="entry name" value="SET domain"/>
    <property type="match status" value="1"/>
</dbReference>
<dbReference type="Gene3D" id="2.170.270.10">
    <property type="entry name" value="SET domain"/>
    <property type="match status" value="1"/>
</dbReference>
<gene>
    <name evidence="1" type="ORF">ACOC_LOCUS7081</name>
</gene>
<dbReference type="OrthoDB" id="265717at2759"/>
<reference evidence="3" key="1">
    <citation type="submission" date="2017-02" db="UniProtKB">
        <authorList>
            <consortium name="WormBaseParasite"/>
        </authorList>
    </citation>
    <scope>IDENTIFICATION</scope>
</reference>
<dbReference type="EMBL" id="UYYA01004003">
    <property type="protein sequence ID" value="VDM58666.1"/>
    <property type="molecule type" value="Genomic_DNA"/>
</dbReference>